<proteinExistence type="predicted"/>
<comment type="caution">
    <text evidence="2">The sequence shown here is derived from an EMBL/GenBank/DDBJ whole genome shotgun (WGS) entry which is preliminary data.</text>
</comment>
<dbReference type="Proteomes" id="UP001154015">
    <property type="component" value="Unassembled WGS sequence"/>
</dbReference>
<dbReference type="EMBL" id="CAKXYP010000042">
    <property type="protein sequence ID" value="CAH9420348.1"/>
    <property type="molecule type" value="Genomic_DNA"/>
</dbReference>
<protein>
    <submittedName>
        <fullName evidence="2">Uncharacterized protein</fullName>
    </submittedName>
</protein>
<evidence type="ECO:0000313" key="2">
    <source>
        <dbReference type="EMBL" id="CAH9420348.1"/>
    </source>
</evidence>
<feature type="region of interest" description="Disordered" evidence="1">
    <location>
        <begin position="1"/>
        <end position="39"/>
    </location>
</feature>
<feature type="compositionally biased region" description="Basic and acidic residues" evidence="1">
    <location>
        <begin position="1"/>
        <end position="22"/>
    </location>
</feature>
<organism evidence="2 3">
    <name type="scientific">Streptomyces globisporus</name>
    <dbReference type="NCBI Taxonomy" id="1908"/>
    <lineage>
        <taxon>Bacteria</taxon>
        <taxon>Bacillati</taxon>
        <taxon>Actinomycetota</taxon>
        <taxon>Actinomycetes</taxon>
        <taxon>Kitasatosporales</taxon>
        <taxon>Streptomycetaceae</taxon>
        <taxon>Streptomyces</taxon>
    </lineage>
</organism>
<evidence type="ECO:0000256" key="1">
    <source>
        <dbReference type="SAM" id="MobiDB-lite"/>
    </source>
</evidence>
<name>A0ABN8VGG0_STRGL</name>
<sequence length="62" mass="6665">MKRSVTRDLGRDESGAIRRDRTPSTTGDVLGPGRSHRPEVPAWLEGVRGVPGPTTKACVPVK</sequence>
<evidence type="ECO:0000313" key="3">
    <source>
        <dbReference type="Proteomes" id="UP001154015"/>
    </source>
</evidence>
<reference evidence="2" key="1">
    <citation type="submission" date="2022-03" db="EMBL/GenBank/DDBJ databases">
        <authorList>
            <person name="Leyn A S."/>
        </authorList>
    </citation>
    <scope>NUCLEOTIDE SEQUENCE</scope>
    <source>
        <strain evidence="2">Streptomyces globisporus 4-3</strain>
    </source>
</reference>
<keyword evidence="3" id="KW-1185">Reference proteome</keyword>
<accession>A0ABN8VGG0</accession>
<gene>
    <name evidence="2" type="ORF">SGL43_07406</name>
</gene>